<dbReference type="InterPro" id="IPR000182">
    <property type="entry name" value="GNAT_dom"/>
</dbReference>
<protein>
    <submittedName>
        <fullName evidence="2">GNAT family N-acetyltransferase</fullName>
    </submittedName>
</protein>
<evidence type="ECO:0000313" key="2">
    <source>
        <dbReference type="EMBL" id="MFC6200760.1"/>
    </source>
</evidence>
<dbReference type="Pfam" id="PF13302">
    <property type="entry name" value="Acetyltransf_3"/>
    <property type="match status" value="1"/>
</dbReference>
<dbReference type="EMBL" id="JBHSSE010000003">
    <property type="protein sequence ID" value="MFC6200760.1"/>
    <property type="molecule type" value="Genomic_DNA"/>
</dbReference>
<dbReference type="RefSeq" id="WP_137615056.1">
    <property type="nucleotide sequence ID" value="NZ_BJDI01000001.1"/>
</dbReference>
<proteinExistence type="predicted"/>
<evidence type="ECO:0000259" key="1">
    <source>
        <dbReference type="Pfam" id="PF13302"/>
    </source>
</evidence>
<gene>
    <name evidence="2" type="ORF">ACFP1L_02470</name>
</gene>
<keyword evidence="3" id="KW-1185">Reference proteome</keyword>
<dbReference type="SUPFAM" id="SSF55729">
    <property type="entry name" value="Acyl-CoA N-acyltransferases (Nat)"/>
    <property type="match status" value="1"/>
</dbReference>
<comment type="caution">
    <text evidence="2">The sequence shown here is derived from an EMBL/GenBank/DDBJ whole genome shotgun (WGS) entry which is preliminary data.</text>
</comment>
<accession>A0ABW1SGS2</accession>
<evidence type="ECO:0000313" key="3">
    <source>
        <dbReference type="Proteomes" id="UP001596171"/>
    </source>
</evidence>
<dbReference type="Proteomes" id="UP001596171">
    <property type="component" value="Unassembled WGS sequence"/>
</dbReference>
<feature type="domain" description="N-acetyltransferase" evidence="1">
    <location>
        <begin position="7"/>
        <end position="60"/>
    </location>
</feature>
<reference evidence="3" key="1">
    <citation type="journal article" date="2019" name="Int. J. Syst. Evol. Microbiol.">
        <title>The Global Catalogue of Microorganisms (GCM) 10K type strain sequencing project: providing services to taxonomists for standard genome sequencing and annotation.</title>
        <authorList>
            <consortium name="The Broad Institute Genomics Platform"/>
            <consortium name="The Broad Institute Genome Sequencing Center for Infectious Disease"/>
            <person name="Wu L."/>
            <person name="Ma J."/>
        </authorList>
    </citation>
    <scope>NUCLEOTIDE SEQUENCE [LARGE SCALE GENOMIC DNA]</scope>
    <source>
        <strain evidence="3">CCM 8930</strain>
    </source>
</reference>
<organism evidence="2 3">
    <name type="scientific">Lactiplantibacillus nangangensis</name>
    <dbReference type="NCBI Taxonomy" id="2559917"/>
    <lineage>
        <taxon>Bacteria</taxon>
        <taxon>Bacillati</taxon>
        <taxon>Bacillota</taxon>
        <taxon>Bacilli</taxon>
        <taxon>Lactobacillales</taxon>
        <taxon>Lactobacillaceae</taxon>
        <taxon>Lactiplantibacillus</taxon>
    </lineage>
</organism>
<name>A0ABW1SGS2_9LACO</name>
<dbReference type="Gene3D" id="3.40.630.30">
    <property type="match status" value="1"/>
</dbReference>
<sequence>MGHYSRKQDHPIGNIAIWNFIDNQISAELAYGLHPSAQGHGYTPGALSQVKKITFNTFRRNT</sequence>
<dbReference type="InterPro" id="IPR016181">
    <property type="entry name" value="Acyl_CoA_acyltransferase"/>
</dbReference>